<feature type="transmembrane region" description="Helical" evidence="8">
    <location>
        <begin position="175"/>
        <end position="200"/>
    </location>
</feature>
<dbReference type="Pfam" id="PF03351">
    <property type="entry name" value="DOMON"/>
    <property type="match status" value="1"/>
</dbReference>
<reference evidence="13" key="1">
    <citation type="submission" date="2016-02" db="EMBL/GenBank/DDBJ databases">
        <authorList>
            <person name="Rodrigo-Torres Lidia"/>
            <person name="Arahal R.David."/>
        </authorList>
    </citation>
    <scope>NUCLEOTIDE SEQUENCE [LARGE SCALE GENOMIC DNA]</scope>
    <source>
        <strain evidence="13">CECT 8713</strain>
    </source>
</reference>
<feature type="domain" description="DOMON" evidence="10">
    <location>
        <begin position="35"/>
        <end position="147"/>
    </location>
</feature>
<dbReference type="PROSITE" id="PS50836">
    <property type="entry name" value="DOMON"/>
    <property type="match status" value="1"/>
</dbReference>
<dbReference type="InterPro" id="IPR006593">
    <property type="entry name" value="Cyt_b561/ferric_Rdtase_TM"/>
</dbReference>
<feature type="signal peptide" evidence="9">
    <location>
        <begin position="1"/>
        <end position="17"/>
    </location>
</feature>
<evidence type="ECO:0000256" key="9">
    <source>
        <dbReference type="SAM" id="SignalP"/>
    </source>
</evidence>
<dbReference type="PANTHER" id="PTHR23130:SF171">
    <property type="entry name" value="OS01G0895300 PROTEIN"/>
    <property type="match status" value="1"/>
</dbReference>
<dbReference type="EMBL" id="FIZY01000006">
    <property type="protein sequence ID" value="CZF79317.1"/>
    <property type="molecule type" value="Genomic_DNA"/>
</dbReference>
<keyword evidence="3 8" id="KW-0812">Transmembrane</keyword>
<feature type="transmembrane region" description="Helical" evidence="8">
    <location>
        <begin position="341"/>
        <end position="360"/>
    </location>
</feature>
<feature type="transmembrane region" description="Helical" evidence="8">
    <location>
        <begin position="317"/>
        <end position="335"/>
    </location>
</feature>
<dbReference type="CDD" id="cd09631">
    <property type="entry name" value="DOMON_DOH"/>
    <property type="match status" value="1"/>
</dbReference>
<dbReference type="Gene3D" id="1.20.120.1770">
    <property type="match status" value="1"/>
</dbReference>
<dbReference type="PROSITE" id="PS50939">
    <property type="entry name" value="CYTOCHROME_B561"/>
    <property type="match status" value="1"/>
</dbReference>
<proteinExistence type="predicted"/>
<feature type="chain" id="PRO_5007281776" evidence="9">
    <location>
        <begin position="18"/>
        <end position="392"/>
    </location>
</feature>
<keyword evidence="5" id="KW-0249">Electron transport</keyword>
<dbReference type="SMART" id="SM00665">
    <property type="entry name" value="B561"/>
    <property type="match status" value="1"/>
</dbReference>
<dbReference type="AlphaFoldDB" id="A0A128EXR7"/>
<keyword evidence="4 9" id="KW-0732">Signal</keyword>
<dbReference type="RefSeq" id="WP_062706234.1">
    <property type="nucleotide sequence ID" value="NZ_CAWRCI010000006.1"/>
</dbReference>
<keyword evidence="7 8" id="KW-0472">Membrane</keyword>
<gene>
    <name evidence="12" type="ORF">GMA8713_00920</name>
</gene>
<evidence type="ECO:0000259" key="10">
    <source>
        <dbReference type="PROSITE" id="PS50836"/>
    </source>
</evidence>
<keyword evidence="13" id="KW-1185">Reference proteome</keyword>
<evidence type="ECO:0000256" key="6">
    <source>
        <dbReference type="ARBA" id="ARBA00022989"/>
    </source>
</evidence>
<keyword evidence="6 8" id="KW-1133">Transmembrane helix</keyword>
<evidence type="ECO:0000313" key="13">
    <source>
        <dbReference type="Proteomes" id="UP000073601"/>
    </source>
</evidence>
<evidence type="ECO:0000256" key="3">
    <source>
        <dbReference type="ARBA" id="ARBA00022692"/>
    </source>
</evidence>
<sequence length="392" mass="44001">MKWLLSLLILFSFVSSADEPALCNTYQHQARLIDSDLILCWSVGDDDLKVKAIHPGEVWIGLGFGKTMTNADAVIGYIDKALVIDSYMSGRLQVDINDDPEQNITGSSIEFNNDDTTLIFERILDTGDIRDAVINPSQFTDLLWAVGGNKSFGLHPEYGVQQIHFGSGAQAERSFSVLIILHALLLVLSWGILSPIIITVTRYFKVTPGQNFPISLDNKFWWVTHWLGHAGVIVLSIIAFGLSVWSIGGFDLSTLHAKVGIVVLGLSVIQGGYGWARGTKGGPIDDHGNPVPRNMWYGDHYNMTLYRRLFEWLHKSMGYVVLIASHLCLYTGFFLFNLGAWAYILLLVMEVLMVGAYVLFSLQHRWIDTYHAIWGFSRSHPGNRFSKRPYKE</sequence>
<name>A0A128EXR7_9GAMM</name>
<evidence type="ECO:0000256" key="8">
    <source>
        <dbReference type="SAM" id="Phobius"/>
    </source>
</evidence>
<evidence type="ECO:0000256" key="7">
    <source>
        <dbReference type="ARBA" id="ARBA00023136"/>
    </source>
</evidence>
<feature type="domain" description="Cytochrome b561" evidence="11">
    <location>
        <begin position="146"/>
        <end position="370"/>
    </location>
</feature>
<dbReference type="GO" id="GO:0016020">
    <property type="term" value="C:membrane"/>
    <property type="evidence" value="ECO:0007669"/>
    <property type="project" value="UniProtKB-SubCell"/>
</dbReference>
<protein>
    <submittedName>
        <fullName evidence="12">DOMON domain protein</fullName>
    </submittedName>
</protein>
<feature type="transmembrane region" description="Helical" evidence="8">
    <location>
        <begin position="220"/>
        <end position="245"/>
    </location>
</feature>
<dbReference type="OrthoDB" id="8687683at2"/>
<organism evidence="12 13">
    <name type="scientific">Grimontia marina</name>
    <dbReference type="NCBI Taxonomy" id="646534"/>
    <lineage>
        <taxon>Bacteria</taxon>
        <taxon>Pseudomonadati</taxon>
        <taxon>Pseudomonadota</taxon>
        <taxon>Gammaproteobacteria</taxon>
        <taxon>Vibrionales</taxon>
        <taxon>Vibrionaceae</taxon>
        <taxon>Grimontia</taxon>
    </lineage>
</organism>
<keyword evidence="2" id="KW-0813">Transport</keyword>
<feature type="transmembrane region" description="Helical" evidence="8">
    <location>
        <begin position="257"/>
        <end position="276"/>
    </location>
</feature>
<evidence type="ECO:0000313" key="12">
    <source>
        <dbReference type="EMBL" id="CZF79317.1"/>
    </source>
</evidence>
<accession>A0A128EXR7</accession>
<dbReference type="SMART" id="SM00664">
    <property type="entry name" value="DoH"/>
    <property type="match status" value="1"/>
</dbReference>
<evidence type="ECO:0000256" key="5">
    <source>
        <dbReference type="ARBA" id="ARBA00022982"/>
    </source>
</evidence>
<dbReference type="InterPro" id="IPR005018">
    <property type="entry name" value="DOMON_domain"/>
</dbReference>
<dbReference type="PANTHER" id="PTHR23130">
    <property type="entry name" value="CYTOCHROME B561 AND DOMON DOMAIN-CONTAINING PROTEIN"/>
    <property type="match status" value="1"/>
</dbReference>
<evidence type="ECO:0000256" key="4">
    <source>
        <dbReference type="ARBA" id="ARBA00022729"/>
    </source>
</evidence>
<comment type="subcellular location">
    <subcellularLocation>
        <location evidence="1">Membrane</location>
    </subcellularLocation>
</comment>
<evidence type="ECO:0000256" key="2">
    <source>
        <dbReference type="ARBA" id="ARBA00022448"/>
    </source>
</evidence>
<dbReference type="Proteomes" id="UP000073601">
    <property type="component" value="Unassembled WGS sequence"/>
</dbReference>
<evidence type="ECO:0000259" key="11">
    <source>
        <dbReference type="PROSITE" id="PS50939"/>
    </source>
</evidence>
<dbReference type="CDD" id="cd08760">
    <property type="entry name" value="Cyt_b561_FRRS1_like"/>
    <property type="match status" value="1"/>
</dbReference>
<dbReference type="SUPFAM" id="SSF49344">
    <property type="entry name" value="CBD9-like"/>
    <property type="match status" value="1"/>
</dbReference>
<evidence type="ECO:0000256" key="1">
    <source>
        <dbReference type="ARBA" id="ARBA00004370"/>
    </source>
</evidence>
<dbReference type="InterPro" id="IPR045266">
    <property type="entry name" value="DOH_DOMON"/>
</dbReference>